<feature type="domain" description="Glycoside hydrolase family 5" evidence="3">
    <location>
        <begin position="1"/>
        <end position="121"/>
    </location>
</feature>
<feature type="domain" description="PUA" evidence="4">
    <location>
        <begin position="126"/>
        <end position="178"/>
    </location>
</feature>
<dbReference type="GO" id="GO:0003723">
    <property type="term" value="F:RNA binding"/>
    <property type="evidence" value="ECO:0007669"/>
    <property type="project" value="InterPro"/>
</dbReference>
<evidence type="ECO:0000259" key="4">
    <source>
        <dbReference type="Pfam" id="PF01472"/>
    </source>
</evidence>
<dbReference type="GO" id="GO:0004553">
    <property type="term" value="F:hydrolase activity, hydrolyzing O-glycosyl compounds"/>
    <property type="evidence" value="ECO:0007669"/>
    <property type="project" value="InterPro"/>
</dbReference>
<dbReference type="InterPro" id="IPR001547">
    <property type="entry name" value="Glyco_hydro_5"/>
</dbReference>
<dbReference type="InterPro" id="IPR036974">
    <property type="entry name" value="PUA_sf"/>
</dbReference>
<gene>
    <name evidence="5" type="ORF">EZS27_023687</name>
</gene>
<feature type="non-terminal residue" evidence="5">
    <location>
        <position position="1"/>
    </location>
</feature>
<name>A0A5J4R1T5_9ZZZZ</name>
<dbReference type="Pfam" id="PF01472">
    <property type="entry name" value="PUA"/>
    <property type="match status" value="1"/>
</dbReference>
<reference evidence="5" key="1">
    <citation type="submission" date="2019-03" db="EMBL/GenBank/DDBJ databases">
        <title>Single cell metagenomics reveals metabolic interactions within the superorganism composed of flagellate Streblomastix strix and complex community of Bacteroidetes bacteria on its surface.</title>
        <authorList>
            <person name="Treitli S.C."/>
            <person name="Kolisko M."/>
            <person name="Husnik F."/>
            <person name="Keeling P."/>
            <person name="Hampl V."/>
        </authorList>
    </citation>
    <scope>NUCLEOTIDE SEQUENCE</scope>
    <source>
        <strain evidence="5">STM</strain>
    </source>
</reference>
<dbReference type="Pfam" id="PF00150">
    <property type="entry name" value="Cellulase"/>
    <property type="match status" value="1"/>
</dbReference>
<evidence type="ECO:0000256" key="1">
    <source>
        <dbReference type="ARBA" id="ARBA00022801"/>
    </source>
</evidence>
<evidence type="ECO:0000259" key="3">
    <source>
        <dbReference type="Pfam" id="PF00150"/>
    </source>
</evidence>
<sequence length="191" mass="21410">VNERGEKVVLKGISYGWHNWWSRFYNASSVDFLQEEWGCTLVRAAMGVEPAGAYIENPQLASDCVTKVVDAAIQSGIYVIIDWHSHHIRTEEAKAFFAQMAAKYKDVPNIIYEIFNEPVEVLYSNKAVSILPIGITRIEGEFEKDDIVRIMDNEGNSIGVGKTSYDSSQAQASIGKHGGKAVVHYDYLYLE</sequence>
<dbReference type="Gene3D" id="3.20.20.80">
    <property type="entry name" value="Glycosidases"/>
    <property type="match status" value="1"/>
</dbReference>
<accession>A0A5J4R1T5</accession>
<comment type="caution">
    <text evidence="5">The sequence shown here is derived from an EMBL/GenBank/DDBJ whole genome shotgun (WGS) entry which is preliminary data.</text>
</comment>
<dbReference type="EMBL" id="SNRY01002012">
    <property type="protein sequence ID" value="KAA6327314.1"/>
    <property type="molecule type" value="Genomic_DNA"/>
</dbReference>
<dbReference type="GO" id="GO:0000272">
    <property type="term" value="P:polysaccharide catabolic process"/>
    <property type="evidence" value="ECO:0007669"/>
    <property type="project" value="InterPro"/>
</dbReference>
<dbReference type="InterPro" id="IPR015947">
    <property type="entry name" value="PUA-like_sf"/>
</dbReference>
<dbReference type="SUPFAM" id="SSF88697">
    <property type="entry name" value="PUA domain-like"/>
    <property type="match status" value="1"/>
</dbReference>
<dbReference type="AlphaFoldDB" id="A0A5J4R1T5"/>
<organism evidence="5">
    <name type="scientific">termite gut metagenome</name>
    <dbReference type="NCBI Taxonomy" id="433724"/>
    <lineage>
        <taxon>unclassified sequences</taxon>
        <taxon>metagenomes</taxon>
        <taxon>organismal metagenomes</taxon>
    </lineage>
</organism>
<keyword evidence="1" id="KW-0378">Hydrolase</keyword>
<proteinExistence type="predicted"/>
<evidence type="ECO:0000256" key="2">
    <source>
        <dbReference type="ARBA" id="ARBA00023295"/>
    </source>
</evidence>
<dbReference type="SUPFAM" id="SSF51445">
    <property type="entry name" value="(Trans)glycosidases"/>
    <property type="match status" value="1"/>
</dbReference>
<dbReference type="PROSITE" id="PS50890">
    <property type="entry name" value="PUA"/>
    <property type="match status" value="1"/>
</dbReference>
<evidence type="ECO:0000313" key="5">
    <source>
        <dbReference type="EMBL" id="KAA6327314.1"/>
    </source>
</evidence>
<keyword evidence="2" id="KW-0326">Glycosidase</keyword>
<dbReference type="Gene3D" id="2.30.130.10">
    <property type="entry name" value="PUA domain"/>
    <property type="match status" value="1"/>
</dbReference>
<dbReference type="InterPro" id="IPR017853">
    <property type="entry name" value="GH"/>
</dbReference>
<dbReference type="InterPro" id="IPR002478">
    <property type="entry name" value="PUA"/>
</dbReference>
<protein>
    <submittedName>
        <fullName evidence="5">Uncharacterized protein</fullName>
    </submittedName>
</protein>